<gene>
    <name evidence="4" type="ORF">IEE83_17115</name>
</gene>
<dbReference type="Gene3D" id="2.40.50.1020">
    <property type="entry name" value="LytTr DNA-binding domain"/>
    <property type="match status" value="1"/>
</dbReference>
<evidence type="ECO:0000259" key="3">
    <source>
        <dbReference type="PROSITE" id="PS50930"/>
    </source>
</evidence>
<dbReference type="RefSeq" id="WP_194121729.1">
    <property type="nucleotide sequence ID" value="NZ_JACYGY010000001.1"/>
</dbReference>
<dbReference type="PANTHER" id="PTHR37299:SF1">
    <property type="entry name" value="STAGE 0 SPORULATION PROTEIN A HOMOLOG"/>
    <property type="match status" value="1"/>
</dbReference>
<evidence type="ECO:0000313" key="4">
    <source>
        <dbReference type="EMBL" id="MBE9463611.1"/>
    </source>
</evidence>
<keyword evidence="1" id="KW-0597">Phosphoprotein</keyword>
<dbReference type="SMART" id="SM00850">
    <property type="entry name" value="LytTR"/>
    <property type="match status" value="1"/>
</dbReference>
<sequence length="231" mass="26508">MIKCLVVDDEPLAQQVLQRYIDQTPGLTFTASCANAMEAFQFLSITDVNLMFLDIKMPALNGVDFVRSLKNPPPVIFTTAFSEYAIESYELDAVDYLLKPVTYERFEKSVSKFFKQNTVSEIIPAYTYFKVDGKLVRIEHETFIYAQSIKDYVIIFTTKGNYITHMTMKYLAELLPPTAFQRVHRSYLVGIKYISGLDNQKLYLGEIPVPIGDSFKIDVFSLRNKLSKIDK</sequence>
<evidence type="ECO:0000256" key="1">
    <source>
        <dbReference type="PROSITE-ProRule" id="PRU00169"/>
    </source>
</evidence>
<proteinExistence type="predicted"/>
<dbReference type="Proteomes" id="UP000634134">
    <property type="component" value="Unassembled WGS sequence"/>
</dbReference>
<protein>
    <submittedName>
        <fullName evidence="4">Response regulator transcription factor</fullName>
    </submittedName>
</protein>
<feature type="modified residue" description="4-aspartylphosphate" evidence="1">
    <location>
        <position position="54"/>
    </location>
</feature>
<organism evidence="4 5">
    <name type="scientific">Dyadobacter subterraneus</name>
    <dbReference type="NCBI Taxonomy" id="2773304"/>
    <lineage>
        <taxon>Bacteria</taxon>
        <taxon>Pseudomonadati</taxon>
        <taxon>Bacteroidota</taxon>
        <taxon>Cytophagia</taxon>
        <taxon>Cytophagales</taxon>
        <taxon>Spirosomataceae</taxon>
        <taxon>Dyadobacter</taxon>
    </lineage>
</organism>
<accession>A0ABR9WGY8</accession>
<reference evidence="5" key="1">
    <citation type="submission" date="2023-07" db="EMBL/GenBank/DDBJ databases">
        <title>Dyadobacter sp. nov 'subterranea' isolated from contaminted grondwater.</title>
        <authorList>
            <person name="Szabo I."/>
            <person name="Al-Omari J."/>
            <person name="Szerdahelyi S.G."/>
            <person name="Rado J."/>
        </authorList>
    </citation>
    <scope>NUCLEOTIDE SEQUENCE [LARGE SCALE GENOMIC DNA]</scope>
    <source>
        <strain evidence="5">UP-52</strain>
    </source>
</reference>
<evidence type="ECO:0000313" key="5">
    <source>
        <dbReference type="Proteomes" id="UP000634134"/>
    </source>
</evidence>
<dbReference type="Gene3D" id="3.40.50.2300">
    <property type="match status" value="1"/>
</dbReference>
<dbReference type="PROSITE" id="PS51257">
    <property type="entry name" value="PROKAR_LIPOPROTEIN"/>
    <property type="match status" value="1"/>
</dbReference>
<keyword evidence="5" id="KW-1185">Reference proteome</keyword>
<dbReference type="Pfam" id="PF00072">
    <property type="entry name" value="Response_reg"/>
    <property type="match status" value="1"/>
</dbReference>
<dbReference type="PROSITE" id="PS50110">
    <property type="entry name" value="RESPONSE_REGULATORY"/>
    <property type="match status" value="1"/>
</dbReference>
<name>A0ABR9WGY8_9BACT</name>
<evidence type="ECO:0000259" key="2">
    <source>
        <dbReference type="PROSITE" id="PS50110"/>
    </source>
</evidence>
<dbReference type="PROSITE" id="PS50930">
    <property type="entry name" value="HTH_LYTTR"/>
    <property type="match status" value="1"/>
</dbReference>
<dbReference type="SUPFAM" id="SSF52172">
    <property type="entry name" value="CheY-like"/>
    <property type="match status" value="1"/>
</dbReference>
<dbReference type="SMART" id="SM00448">
    <property type="entry name" value="REC"/>
    <property type="match status" value="1"/>
</dbReference>
<comment type="caution">
    <text evidence="4">The sequence shown here is derived from an EMBL/GenBank/DDBJ whole genome shotgun (WGS) entry which is preliminary data.</text>
</comment>
<dbReference type="InterPro" id="IPR007492">
    <property type="entry name" value="LytTR_DNA-bd_dom"/>
</dbReference>
<dbReference type="PANTHER" id="PTHR37299">
    <property type="entry name" value="TRANSCRIPTIONAL REGULATOR-RELATED"/>
    <property type="match status" value="1"/>
</dbReference>
<dbReference type="EMBL" id="JACYGY010000001">
    <property type="protein sequence ID" value="MBE9463611.1"/>
    <property type="molecule type" value="Genomic_DNA"/>
</dbReference>
<feature type="domain" description="Response regulatory" evidence="2">
    <location>
        <begin position="3"/>
        <end position="114"/>
    </location>
</feature>
<dbReference type="InterPro" id="IPR011006">
    <property type="entry name" value="CheY-like_superfamily"/>
</dbReference>
<dbReference type="Pfam" id="PF04397">
    <property type="entry name" value="LytTR"/>
    <property type="match status" value="1"/>
</dbReference>
<feature type="domain" description="HTH LytTR-type" evidence="3">
    <location>
        <begin position="144"/>
        <end position="228"/>
    </location>
</feature>
<dbReference type="InterPro" id="IPR001789">
    <property type="entry name" value="Sig_transdc_resp-reg_receiver"/>
</dbReference>
<dbReference type="InterPro" id="IPR046947">
    <property type="entry name" value="LytR-like"/>
</dbReference>